<dbReference type="PANTHER" id="PTHR21191">
    <property type="entry name" value="AQUAPORIN"/>
    <property type="match status" value="1"/>
</dbReference>
<protein>
    <recommendedName>
        <fullName evidence="8">Aquaporin</fullName>
    </recommendedName>
</protein>
<dbReference type="Proteomes" id="UP001345963">
    <property type="component" value="Unassembled WGS sequence"/>
</dbReference>
<evidence type="ECO:0000256" key="2">
    <source>
        <dbReference type="ARBA" id="ARBA00022692"/>
    </source>
</evidence>
<evidence type="ECO:0000313" key="6">
    <source>
        <dbReference type="EMBL" id="MED6251477.1"/>
    </source>
</evidence>
<proteinExistence type="predicted"/>
<keyword evidence="7" id="KW-1185">Reference proteome</keyword>
<keyword evidence="4 5" id="KW-0472">Membrane</keyword>
<evidence type="ECO:0000256" key="5">
    <source>
        <dbReference type="SAM" id="Phobius"/>
    </source>
</evidence>
<dbReference type="EMBL" id="JAHUTI010059881">
    <property type="protein sequence ID" value="MED6251477.1"/>
    <property type="molecule type" value="Genomic_DNA"/>
</dbReference>
<sequence>MSGLNASLGYFLSVVIFAGLVQMLLRKWPRFNFVSEFASSFMLVGCWLEIQTIMENAGESQPGRAEVPAARSRPSAHSACCCSPVHRGSHGPANSQLNLQRRSALIGVPLTAVLLTFFSHIARSYTSAFMNPSLAYGLTFHCPGFTFKEYAVVYWLSSLTGMMLALLLYMGHIPRLFAKNLLYVQKTRFRVPKGDKPEKKKN</sequence>
<evidence type="ECO:0000256" key="3">
    <source>
        <dbReference type="ARBA" id="ARBA00022989"/>
    </source>
</evidence>
<dbReference type="SUPFAM" id="SSF81338">
    <property type="entry name" value="Aquaporin-like"/>
    <property type="match status" value="1"/>
</dbReference>
<evidence type="ECO:0000256" key="1">
    <source>
        <dbReference type="ARBA" id="ARBA00004141"/>
    </source>
</evidence>
<organism evidence="6 7">
    <name type="scientific">Ataeniobius toweri</name>
    <dbReference type="NCBI Taxonomy" id="208326"/>
    <lineage>
        <taxon>Eukaryota</taxon>
        <taxon>Metazoa</taxon>
        <taxon>Chordata</taxon>
        <taxon>Craniata</taxon>
        <taxon>Vertebrata</taxon>
        <taxon>Euteleostomi</taxon>
        <taxon>Actinopterygii</taxon>
        <taxon>Neopterygii</taxon>
        <taxon>Teleostei</taxon>
        <taxon>Neoteleostei</taxon>
        <taxon>Acanthomorphata</taxon>
        <taxon>Ovalentaria</taxon>
        <taxon>Atherinomorphae</taxon>
        <taxon>Cyprinodontiformes</taxon>
        <taxon>Goodeidae</taxon>
        <taxon>Ataeniobius</taxon>
    </lineage>
</organism>
<gene>
    <name evidence="6" type="ORF">ATANTOWER_031293</name>
</gene>
<dbReference type="InterPro" id="IPR023271">
    <property type="entry name" value="Aquaporin-like"/>
</dbReference>
<keyword evidence="3 5" id="KW-1133">Transmembrane helix</keyword>
<feature type="transmembrane region" description="Helical" evidence="5">
    <location>
        <begin position="104"/>
        <end position="122"/>
    </location>
</feature>
<feature type="transmembrane region" description="Helical" evidence="5">
    <location>
        <begin position="152"/>
        <end position="170"/>
    </location>
</feature>
<comment type="subcellular location">
    <subcellularLocation>
        <location evidence="1">Membrane</location>
        <topology evidence="1">Multi-pass membrane protein</topology>
    </subcellularLocation>
</comment>
<keyword evidence="2 5" id="KW-0812">Transmembrane</keyword>
<dbReference type="Gene3D" id="1.20.1080.10">
    <property type="entry name" value="Glycerol uptake facilitator protein"/>
    <property type="match status" value="1"/>
</dbReference>
<evidence type="ECO:0000313" key="7">
    <source>
        <dbReference type="Proteomes" id="UP001345963"/>
    </source>
</evidence>
<comment type="caution">
    <text evidence="6">The sequence shown here is derived from an EMBL/GenBank/DDBJ whole genome shotgun (WGS) entry which is preliminary data.</text>
</comment>
<evidence type="ECO:0000256" key="4">
    <source>
        <dbReference type="ARBA" id="ARBA00023136"/>
    </source>
</evidence>
<accession>A0ABU7BLE9</accession>
<name>A0ABU7BLE9_9TELE</name>
<reference evidence="6 7" key="1">
    <citation type="submission" date="2021-07" db="EMBL/GenBank/DDBJ databases">
        <authorList>
            <person name="Palmer J.M."/>
        </authorList>
    </citation>
    <scope>NUCLEOTIDE SEQUENCE [LARGE SCALE GENOMIC DNA]</scope>
    <source>
        <strain evidence="6 7">AT_MEX2019</strain>
        <tissue evidence="6">Muscle</tissue>
    </source>
</reference>
<dbReference type="PANTHER" id="PTHR21191:SF8">
    <property type="entry name" value="AQUAPORIN-12A-RELATED"/>
    <property type="match status" value="1"/>
</dbReference>
<dbReference type="InterPro" id="IPR051883">
    <property type="entry name" value="AQP11/12_channel"/>
</dbReference>
<feature type="transmembrane region" description="Helical" evidence="5">
    <location>
        <begin position="6"/>
        <end position="25"/>
    </location>
</feature>
<evidence type="ECO:0008006" key="8">
    <source>
        <dbReference type="Google" id="ProtNLM"/>
    </source>
</evidence>